<keyword evidence="1" id="KW-1133">Transmembrane helix</keyword>
<dbReference type="RefSeq" id="WP_128700782.1">
    <property type="nucleotide sequence ID" value="NZ_CP019384.1"/>
</dbReference>
<dbReference type="AlphaFoldDB" id="A0A410P6J1"/>
<keyword evidence="1" id="KW-0812">Transmembrane</keyword>
<reference evidence="2 3" key="1">
    <citation type="submission" date="2017-01" db="EMBL/GenBank/DDBJ databases">
        <title>First insights into the biology of 'candidatus Vampirococcus archaeovorus'.</title>
        <authorList>
            <person name="Kizina J."/>
            <person name="Jordan S."/>
            <person name="Stueber K."/>
            <person name="Reinhardt R."/>
            <person name="Harder J."/>
        </authorList>
    </citation>
    <scope>NUCLEOTIDE SEQUENCE [LARGE SCALE GENOMIC DNA]</scope>
    <source>
        <strain evidence="2 3">LiM</strain>
    </source>
</reference>
<protein>
    <submittedName>
        <fullName evidence="2">Uncharacterized protein</fullName>
    </submittedName>
</protein>
<evidence type="ECO:0000313" key="2">
    <source>
        <dbReference type="EMBL" id="QAT17816.1"/>
    </source>
</evidence>
<feature type="transmembrane region" description="Helical" evidence="1">
    <location>
        <begin position="6"/>
        <end position="27"/>
    </location>
</feature>
<organism evidence="2 3">
    <name type="scientific">Velamenicoccus archaeovorus</name>
    <dbReference type="NCBI Taxonomy" id="1930593"/>
    <lineage>
        <taxon>Bacteria</taxon>
        <taxon>Pseudomonadati</taxon>
        <taxon>Candidatus Omnitrophota</taxon>
        <taxon>Candidatus Velamenicoccus</taxon>
    </lineage>
</organism>
<sequence length="90" mass="10556">MKSEGNWTRFITPVLVTIVIFMLGTIITQVNRIDEKLFHHLANDEIHMPRALYVSKAEFDMQSRFIEKENDRIIKAIDELRKDLKKGVAQ</sequence>
<evidence type="ECO:0000256" key="1">
    <source>
        <dbReference type="SAM" id="Phobius"/>
    </source>
</evidence>
<name>A0A410P6J1_VELA1</name>
<gene>
    <name evidence="2" type="ORF">BU251_08820</name>
</gene>
<keyword evidence="1" id="KW-0472">Membrane</keyword>
<dbReference type="KEGG" id="vai:BU251_08820"/>
<keyword evidence="3" id="KW-1185">Reference proteome</keyword>
<evidence type="ECO:0000313" key="3">
    <source>
        <dbReference type="Proteomes" id="UP000287243"/>
    </source>
</evidence>
<proteinExistence type="predicted"/>
<dbReference type="EMBL" id="CP019384">
    <property type="protein sequence ID" value="QAT17816.1"/>
    <property type="molecule type" value="Genomic_DNA"/>
</dbReference>
<dbReference type="Proteomes" id="UP000287243">
    <property type="component" value="Chromosome"/>
</dbReference>
<accession>A0A410P6J1</accession>